<accession>G3JKW2</accession>
<feature type="region of interest" description="Disordered" evidence="1">
    <location>
        <begin position="345"/>
        <end position="375"/>
    </location>
</feature>
<evidence type="ECO:0000256" key="1">
    <source>
        <dbReference type="SAM" id="MobiDB-lite"/>
    </source>
</evidence>
<dbReference type="Proteomes" id="UP000001610">
    <property type="component" value="Unassembled WGS sequence"/>
</dbReference>
<evidence type="ECO:0000313" key="2">
    <source>
        <dbReference type="EMBL" id="EGX90336.1"/>
    </source>
</evidence>
<gene>
    <name evidence="2" type="ORF">CCM_06754</name>
</gene>
<dbReference type="OMA" id="RWAVACF"/>
<sequence length="462" mass="51467">MAEETPDLFDYQDLGHRFQAEIQARFLPLCSEEEKSHVTTYLMPMVKFVASTVAPSRHNLVKGPVPSGCPETLRWAVACFVFGTDRIMASLRFGDWVRANQELLEKFRLEKGACLPMPKSPSRTSLVGEKRRTSGAHTGAGEEEDDEERSKRRKMNPINSQSLHRQIALESSEAEMIARESTVASREAEMKIRESTVASREAEMKIREDTLQSRDIELSNVKSALDDRQADLGIRTTALESREVELQKRADILQSRDIELSNVKSALDNREADLGTRAAALESSEADLQKRGIALQSSAAELDECARHLQSRKTALDSTKVLLDKREAEMQSRETTLANLETSLNTRADGSGTPEANLGHRGAACDAQLESGQKQERHESEAITLAQPSNPLVDDYISSYDECYDRAILGINAIRVLMDDAVGGIQNEKYRRGLEEEFKEAGHSLTSATNRGWKIFRLLAGK</sequence>
<proteinExistence type="predicted"/>
<feature type="region of interest" description="Disordered" evidence="1">
    <location>
        <begin position="116"/>
        <end position="164"/>
    </location>
</feature>
<reference evidence="2 3" key="1">
    <citation type="journal article" date="2011" name="Genome Biol.">
        <title>Genome sequence of the insect pathogenic fungus Cordyceps militaris, a valued traditional Chinese medicine.</title>
        <authorList>
            <person name="Zheng P."/>
            <person name="Xia Y."/>
            <person name="Xiao G."/>
            <person name="Xiong C."/>
            <person name="Hu X."/>
            <person name="Zhang S."/>
            <person name="Zheng H."/>
            <person name="Huang Y."/>
            <person name="Zhou Y."/>
            <person name="Wang S."/>
            <person name="Zhao G.P."/>
            <person name="Liu X."/>
            <person name="St Leger R.J."/>
            <person name="Wang C."/>
        </authorList>
    </citation>
    <scope>NUCLEOTIDE SEQUENCE [LARGE SCALE GENOMIC DNA]</scope>
    <source>
        <strain evidence="2 3">CM01</strain>
    </source>
</reference>
<dbReference type="InParanoid" id="G3JKW2"/>
<protein>
    <submittedName>
        <fullName evidence="2">Neuroblast differentiation-associated protein</fullName>
    </submittedName>
</protein>
<dbReference type="HOGENOM" id="CLU_475630_0_0_1"/>
<evidence type="ECO:0000313" key="3">
    <source>
        <dbReference type="Proteomes" id="UP000001610"/>
    </source>
</evidence>
<dbReference type="GeneID" id="18168767"/>
<keyword evidence="3" id="KW-1185">Reference proteome</keyword>
<name>G3JKW2_CORMM</name>
<dbReference type="STRING" id="983644.G3JKW2"/>
<dbReference type="eggNOG" id="ENOG502SBWG">
    <property type="taxonomic scope" value="Eukaryota"/>
</dbReference>
<dbReference type="RefSeq" id="XP_006671957.1">
    <property type="nucleotide sequence ID" value="XM_006671894.1"/>
</dbReference>
<dbReference type="OrthoDB" id="4869127at2759"/>
<dbReference type="AlphaFoldDB" id="G3JKW2"/>
<dbReference type="EMBL" id="JH126403">
    <property type="protein sequence ID" value="EGX90336.1"/>
    <property type="molecule type" value="Genomic_DNA"/>
</dbReference>
<dbReference type="VEuPathDB" id="FungiDB:CCM_06754"/>
<dbReference type="KEGG" id="cmt:CCM_06754"/>
<organism evidence="2 3">
    <name type="scientific">Cordyceps militaris (strain CM01)</name>
    <name type="common">Caterpillar fungus</name>
    <dbReference type="NCBI Taxonomy" id="983644"/>
    <lineage>
        <taxon>Eukaryota</taxon>
        <taxon>Fungi</taxon>
        <taxon>Dikarya</taxon>
        <taxon>Ascomycota</taxon>
        <taxon>Pezizomycotina</taxon>
        <taxon>Sordariomycetes</taxon>
        <taxon>Hypocreomycetidae</taxon>
        <taxon>Hypocreales</taxon>
        <taxon>Cordycipitaceae</taxon>
        <taxon>Cordyceps</taxon>
    </lineage>
</organism>